<proteinExistence type="predicted"/>
<dbReference type="Proteomes" id="UP000001405">
    <property type="component" value="Chromosome"/>
</dbReference>
<protein>
    <submittedName>
        <fullName evidence="4">ABC-type metal ion transport system, ATPase component</fullName>
    </submittedName>
</protein>
<keyword evidence="1" id="KW-0547">Nucleotide-binding</keyword>
<dbReference type="PROSITE" id="PS50893">
    <property type="entry name" value="ABC_TRANSPORTER_2"/>
    <property type="match status" value="1"/>
</dbReference>
<dbReference type="InterPro" id="IPR003593">
    <property type="entry name" value="AAA+_ATPase"/>
</dbReference>
<evidence type="ECO:0000313" key="5">
    <source>
        <dbReference type="Proteomes" id="UP000001405"/>
    </source>
</evidence>
<dbReference type="GO" id="GO:0016887">
    <property type="term" value="F:ATP hydrolysis activity"/>
    <property type="evidence" value="ECO:0007669"/>
    <property type="project" value="InterPro"/>
</dbReference>
<dbReference type="AlphaFoldDB" id="D3EQ55"/>
<dbReference type="InterPro" id="IPR027417">
    <property type="entry name" value="P-loop_NTPase"/>
</dbReference>
<evidence type="ECO:0000256" key="1">
    <source>
        <dbReference type="ARBA" id="ARBA00022741"/>
    </source>
</evidence>
<dbReference type="PATRIC" id="fig|713887.8.peg.860"/>
<sequence length="220" mass="24808">MSKQFLLQLSNVGLTDPLSKSQLLKEISFNLITGERLVLIGPSGSGKTTLLRLINRLQEPSTGKILFCSQPLEKIPIIDLRQQIVLVPQEPKLLGMSVNEALSYALKLQNISKAEINQRLQKWKSRLSIPNQWLERYESELSLGQRQIIGITRGLIIEPKILLLDEPTSSLDSLKANQIIKLLTNITQYTQTAIVIVSHDLEVVKSFSKYILKLEQGKIK</sequence>
<dbReference type="Gene3D" id="3.40.50.300">
    <property type="entry name" value="P-loop containing nucleotide triphosphate hydrolases"/>
    <property type="match status" value="1"/>
</dbReference>
<reference evidence="4 5" key="1">
    <citation type="journal article" date="2010" name="Nature">
        <title>Metabolic streamlining in an open-ocean nitrogen-fixing cyanobacterium.</title>
        <authorList>
            <person name="Tripp H.J."/>
            <person name="Bench S.R."/>
            <person name="Turk K.A."/>
            <person name="Foster R.A."/>
            <person name="Desany B.A."/>
            <person name="Niazi F."/>
            <person name="Affourtit J.P."/>
            <person name="Zehr J.P."/>
        </authorList>
    </citation>
    <scope>NUCLEOTIDE SEQUENCE [LARGE SCALE GENOMIC DNA]</scope>
    <source>
        <strain evidence="5">ALOHA</strain>
    </source>
</reference>
<accession>D3EQ55</accession>
<feature type="domain" description="ABC transporter" evidence="3">
    <location>
        <begin position="7"/>
        <end position="220"/>
    </location>
</feature>
<dbReference type="RefSeq" id="WP_012954292.1">
    <property type="nucleotide sequence ID" value="NC_013771.1"/>
</dbReference>
<dbReference type="STRING" id="1453429.UCYN_09210"/>
<dbReference type="SUPFAM" id="SSF52540">
    <property type="entry name" value="P-loop containing nucleoside triphosphate hydrolases"/>
    <property type="match status" value="1"/>
</dbReference>
<evidence type="ECO:0000259" key="3">
    <source>
        <dbReference type="PROSITE" id="PS50893"/>
    </source>
</evidence>
<dbReference type="HOGENOM" id="CLU_000604_1_22_3"/>
<dbReference type="GO" id="GO:0005886">
    <property type="term" value="C:plasma membrane"/>
    <property type="evidence" value="ECO:0007669"/>
    <property type="project" value="TreeGrafter"/>
</dbReference>
<dbReference type="OrthoDB" id="422644at2"/>
<evidence type="ECO:0000256" key="2">
    <source>
        <dbReference type="ARBA" id="ARBA00022840"/>
    </source>
</evidence>
<keyword evidence="5" id="KW-1185">Reference proteome</keyword>
<dbReference type="Pfam" id="PF00005">
    <property type="entry name" value="ABC_tran"/>
    <property type="match status" value="1"/>
</dbReference>
<organism evidence="5">
    <name type="scientific">Atelocyanobacterium thalassa (isolate ALOHA)</name>
    <dbReference type="NCBI Taxonomy" id="1453429"/>
    <lineage>
        <taxon>Bacteria</taxon>
        <taxon>Bacillati</taxon>
        <taxon>Cyanobacteriota</taxon>
        <taxon>Cyanophyceae</taxon>
        <taxon>Oscillatoriophycideae</taxon>
        <taxon>Chroococcales</taxon>
        <taxon>Aphanothecaceae</taxon>
        <taxon>Candidatus Atelocyanobacterium</taxon>
        <taxon>Candidatus Atelocyanobacterium thalassae</taxon>
    </lineage>
</organism>
<dbReference type="PANTHER" id="PTHR24220">
    <property type="entry name" value="IMPORT ATP-BINDING PROTEIN"/>
    <property type="match status" value="1"/>
</dbReference>
<dbReference type="GO" id="GO:0022857">
    <property type="term" value="F:transmembrane transporter activity"/>
    <property type="evidence" value="ECO:0007669"/>
    <property type="project" value="TreeGrafter"/>
</dbReference>
<dbReference type="EMBL" id="CP001842">
    <property type="protein sequence ID" value="ADB95605.1"/>
    <property type="molecule type" value="Genomic_DNA"/>
</dbReference>
<dbReference type="InterPro" id="IPR003439">
    <property type="entry name" value="ABC_transporter-like_ATP-bd"/>
</dbReference>
<dbReference type="KEGG" id="cyu:UCYN_09210"/>
<evidence type="ECO:0000313" key="4">
    <source>
        <dbReference type="EMBL" id="ADB95605.1"/>
    </source>
</evidence>
<dbReference type="SMART" id="SM00382">
    <property type="entry name" value="AAA"/>
    <property type="match status" value="1"/>
</dbReference>
<keyword evidence="2" id="KW-0067">ATP-binding</keyword>
<dbReference type="InterPro" id="IPR015854">
    <property type="entry name" value="ABC_transpr_LolD-like"/>
</dbReference>
<gene>
    <name evidence="4" type="ordered locus">UCYN_09210</name>
</gene>
<dbReference type="GO" id="GO:0005524">
    <property type="term" value="F:ATP binding"/>
    <property type="evidence" value="ECO:0007669"/>
    <property type="project" value="UniProtKB-KW"/>
</dbReference>
<name>D3EQ55_ATETH</name>